<protein>
    <recommendedName>
        <fullName evidence="6">Ferredoxin</fullName>
    </recommendedName>
</protein>
<evidence type="ECO:0000256" key="4">
    <source>
        <dbReference type="ARBA" id="ARBA00023004"/>
    </source>
</evidence>
<dbReference type="Gene3D" id="3.30.70.20">
    <property type="match status" value="1"/>
</dbReference>
<keyword evidence="4 6" id="KW-0408">Iron</keyword>
<dbReference type="InterPro" id="IPR051269">
    <property type="entry name" value="Fe-S_cluster_ET"/>
</dbReference>
<evidence type="ECO:0000259" key="7">
    <source>
        <dbReference type="PROSITE" id="PS51379"/>
    </source>
</evidence>
<dbReference type="InterPro" id="IPR001080">
    <property type="entry name" value="3Fe4S_ferredoxin"/>
</dbReference>
<organism evidence="8 9">
    <name type="scientific">Candidatus Thalassospirochaeta sargassi</name>
    <dbReference type="NCBI Taxonomy" id="3119039"/>
    <lineage>
        <taxon>Bacteria</taxon>
        <taxon>Pseudomonadati</taxon>
        <taxon>Spirochaetota</taxon>
        <taxon>Spirochaetia</taxon>
        <taxon>Spirochaetales</taxon>
        <taxon>Spirochaetaceae</taxon>
        <taxon>Candidatus Thalassospirochaeta</taxon>
    </lineage>
</organism>
<dbReference type="GO" id="GO:0005506">
    <property type="term" value="F:iron ion binding"/>
    <property type="evidence" value="ECO:0007669"/>
    <property type="project" value="UniProtKB-UniRule"/>
</dbReference>
<keyword evidence="5 6" id="KW-0411">Iron-sulfur</keyword>
<evidence type="ECO:0000256" key="2">
    <source>
        <dbReference type="ARBA" id="ARBA00022723"/>
    </source>
</evidence>
<dbReference type="PRINTS" id="PR00352">
    <property type="entry name" value="3FE4SFRDOXIN"/>
</dbReference>
<sequence>MKVKLDKNLCVGCGLCEENLPEVFRTGDYTAELKKDELPDDMKTKIEEIIEDCPADAISISETSAES</sequence>
<evidence type="ECO:0000256" key="3">
    <source>
        <dbReference type="ARBA" id="ARBA00022982"/>
    </source>
</evidence>
<dbReference type="PROSITE" id="PS51379">
    <property type="entry name" value="4FE4S_FER_2"/>
    <property type="match status" value="1"/>
</dbReference>
<comment type="caution">
    <text evidence="8">The sequence shown here is derived from an EMBL/GenBank/DDBJ whole genome shotgun (WGS) entry which is preliminary data.</text>
</comment>
<dbReference type="GO" id="GO:0009055">
    <property type="term" value="F:electron transfer activity"/>
    <property type="evidence" value="ECO:0007669"/>
    <property type="project" value="UniProtKB-UniRule"/>
</dbReference>
<dbReference type="AlphaFoldDB" id="A0AAJ1IBV4"/>
<keyword evidence="1 6" id="KW-0813">Transport</keyword>
<evidence type="ECO:0000256" key="5">
    <source>
        <dbReference type="ARBA" id="ARBA00023014"/>
    </source>
</evidence>
<name>A0AAJ1IBV4_9SPIO</name>
<evidence type="ECO:0000313" key="9">
    <source>
        <dbReference type="Proteomes" id="UP001221217"/>
    </source>
</evidence>
<dbReference type="GO" id="GO:0051536">
    <property type="term" value="F:iron-sulfur cluster binding"/>
    <property type="evidence" value="ECO:0007669"/>
    <property type="project" value="UniProtKB-KW"/>
</dbReference>
<dbReference type="EMBL" id="JAQQAL010000011">
    <property type="protein sequence ID" value="MDC7226334.1"/>
    <property type="molecule type" value="Genomic_DNA"/>
</dbReference>
<evidence type="ECO:0000313" key="8">
    <source>
        <dbReference type="EMBL" id="MDC7226334.1"/>
    </source>
</evidence>
<dbReference type="SUPFAM" id="SSF54862">
    <property type="entry name" value="4Fe-4S ferredoxins"/>
    <property type="match status" value="1"/>
</dbReference>
<dbReference type="Pfam" id="PF13459">
    <property type="entry name" value="Fer4_15"/>
    <property type="match status" value="1"/>
</dbReference>
<evidence type="ECO:0000256" key="6">
    <source>
        <dbReference type="RuleBase" id="RU368020"/>
    </source>
</evidence>
<dbReference type="PANTHER" id="PTHR36923:SF3">
    <property type="entry name" value="FERREDOXIN"/>
    <property type="match status" value="1"/>
</dbReference>
<proteinExistence type="predicted"/>
<comment type="function">
    <text evidence="6">Ferredoxins are iron-sulfur proteins that transfer electrons in a wide variety of metabolic reactions.</text>
</comment>
<dbReference type="PANTHER" id="PTHR36923">
    <property type="entry name" value="FERREDOXIN"/>
    <property type="match status" value="1"/>
</dbReference>
<keyword evidence="3 6" id="KW-0249">Electron transport</keyword>
<dbReference type="InterPro" id="IPR017896">
    <property type="entry name" value="4Fe4S_Fe-S-bd"/>
</dbReference>
<keyword evidence="2 6" id="KW-0479">Metal-binding</keyword>
<feature type="domain" description="4Fe-4S ferredoxin-type" evidence="7">
    <location>
        <begin position="1"/>
        <end position="29"/>
    </location>
</feature>
<reference evidence="8 9" key="1">
    <citation type="submission" date="2022-12" db="EMBL/GenBank/DDBJ databases">
        <title>Metagenome assembled genome from gulf of manar.</title>
        <authorList>
            <person name="Kohli P."/>
            <person name="Pk S."/>
            <person name="Venkata Ramana C."/>
            <person name="Sasikala C."/>
        </authorList>
    </citation>
    <scope>NUCLEOTIDE SEQUENCE [LARGE SCALE GENOMIC DNA]</scope>
    <source>
        <strain evidence="8">JB008</strain>
    </source>
</reference>
<evidence type="ECO:0000256" key="1">
    <source>
        <dbReference type="ARBA" id="ARBA00022448"/>
    </source>
</evidence>
<gene>
    <name evidence="8" type="ORF">PQJ61_06190</name>
</gene>
<dbReference type="Proteomes" id="UP001221217">
    <property type="component" value="Unassembled WGS sequence"/>
</dbReference>
<accession>A0AAJ1IBV4</accession>